<feature type="transmembrane region" description="Helical" evidence="1">
    <location>
        <begin position="42"/>
        <end position="62"/>
    </location>
</feature>
<dbReference type="EMBL" id="JABSTV010001254">
    <property type="protein sequence ID" value="KAH7938853.1"/>
    <property type="molecule type" value="Genomic_DNA"/>
</dbReference>
<feature type="transmembrane region" description="Helical" evidence="1">
    <location>
        <begin position="74"/>
        <end position="94"/>
    </location>
</feature>
<gene>
    <name evidence="2" type="ORF">HPB52_001475</name>
</gene>
<feature type="transmembrane region" description="Helical" evidence="1">
    <location>
        <begin position="306"/>
        <end position="329"/>
    </location>
</feature>
<feature type="transmembrane region" description="Helical" evidence="1">
    <location>
        <begin position="380"/>
        <end position="410"/>
    </location>
</feature>
<keyword evidence="1" id="KW-0812">Transmembrane</keyword>
<dbReference type="GO" id="GO:0016020">
    <property type="term" value="C:membrane"/>
    <property type="evidence" value="ECO:0007669"/>
    <property type="project" value="InterPro"/>
</dbReference>
<dbReference type="Pfam" id="PF06151">
    <property type="entry name" value="Trehalose_recp"/>
    <property type="match status" value="1"/>
</dbReference>
<feature type="transmembrane region" description="Helical" evidence="1">
    <location>
        <begin position="341"/>
        <end position="360"/>
    </location>
</feature>
<keyword evidence="1" id="KW-0472">Membrane</keyword>
<dbReference type="Proteomes" id="UP000821837">
    <property type="component" value="Chromosome 8"/>
</dbReference>
<organism evidence="2 3">
    <name type="scientific">Rhipicephalus sanguineus</name>
    <name type="common">Brown dog tick</name>
    <name type="synonym">Ixodes sanguineus</name>
    <dbReference type="NCBI Taxonomy" id="34632"/>
    <lineage>
        <taxon>Eukaryota</taxon>
        <taxon>Metazoa</taxon>
        <taxon>Ecdysozoa</taxon>
        <taxon>Arthropoda</taxon>
        <taxon>Chelicerata</taxon>
        <taxon>Arachnida</taxon>
        <taxon>Acari</taxon>
        <taxon>Parasitiformes</taxon>
        <taxon>Ixodida</taxon>
        <taxon>Ixodoidea</taxon>
        <taxon>Ixodidae</taxon>
        <taxon>Rhipicephalinae</taxon>
        <taxon>Rhipicephalus</taxon>
        <taxon>Rhipicephalus</taxon>
    </lineage>
</organism>
<proteinExistence type="predicted"/>
<keyword evidence="3" id="KW-1185">Reference proteome</keyword>
<evidence type="ECO:0000256" key="1">
    <source>
        <dbReference type="SAM" id="Phobius"/>
    </source>
</evidence>
<dbReference type="GO" id="GO:0008527">
    <property type="term" value="F:taste receptor activity"/>
    <property type="evidence" value="ECO:0007669"/>
    <property type="project" value="InterPro"/>
</dbReference>
<feature type="transmembrane region" description="Helical" evidence="1">
    <location>
        <begin position="201"/>
        <end position="223"/>
    </location>
</feature>
<evidence type="ECO:0000313" key="3">
    <source>
        <dbReference type="Proteomes" id="UP000821837"/>
    </source>
</evidence>
<keyword evidence="1" id="KW-1133">Transmembrane helix</keyword>
<reference evidence="2" key="2">
    <citation type="submission" date="2021-09" db="EMBL/GenBank/DDBJ databases">
        <authorList>
            <person name="Jia N."/>
            <person name="Wang J."/>
            <person name="Shi W."/>
            <person name="Du L."/>
            <person name="Sun Y."/>
            <person name="Zhan W."/>
            <person name="Jiang J."/>
            <person name="Wang Q."/>
            <person name="Zhang B."/>
            <person name="Ji P."/>
            <person name="Sakyi L.B."/>
            <person name="Cui X."/>
            <person name="Yuan T."/>
            <person name="Jiang B."/>
            <person name="Yang W."/>
            <person name="Lam T.T.-Y."/>
            <person name="Chang Q."/>
            <person name="Ding S."/>
            <person name="Wang X."/>
            <person name="Zhu J."/>
            <person name="Ruan X."/>
            <person name="Zhao L."/>
            <person name="Wei J."/>
            <person name="Que T."/>
            <person name="Du C."/>
            <person name="Cheng J."/>
            <person name="Dai P."/>
            <person name="Han X."/>
            <person name="Huang E."/>
            <person name="Gao Y."/>
            <person name="Liu J."/>
            <person name="Shao H."/>
            <person name="Ye R."/>
            <person name="Li L."/>
            <person name="Wei W."/>
            <person name="Wang X."/>
            <person name="Wang C."/>
            <person name="Huo Q."/>
            <person name="Li W."/>
            <person name="Guo W."/>
            <person name="Chen H."/>
            <person name="Chen S."/>
            <person name="Zhou L."/>
            <person name="Zhou L."/>
            <person name="Ni X."/>
            <person name="Tian J."/>
            <person name="Zhou Y."/>
            <person name="Sheng Y."/>
            <person name="Liu T."/>
            <person name="Pan Y."/>
            <person name="Xia L."/>
            <person name="Li J."/>
            <person name="Zhao F."/>
            <person name="Cao W."/>
        </authorList>
    </citation>
    <scope>NUCLEOTIDE SEQUENCE</scope>
    <source>
        <strain evidence="2">Rsan-2018</strain>
        <tissue evidence="2">Larvae</tissue>
    </source>
</reference>
<feature type="transmembrane region" description="Helical" evidence="1">
    <location>
        <begin position="281"/>
        <end position="300"/>
    </location>
</feature>
<evidence type="ECO:0000313" key="2">
    <source>
        <dbReference type="EMBL" id="KAH7938853.1"/>
    </source>
</evidence>
<protein>
    <recommendedName>
        <fullName evidence="4">Gustatory receptor</fullName>
    </recommendedName>
</protein>
<accession>A0A9D4PEC5</accession>
<sequence>MSSFMRRHFKWYGMICKSSGLLILHSSKTSESDEEVFSWSKLYLIYSVACLSVCAFVELGYFYQVWLAVLVHDLVFTTTIYILLYVFVAAKAALNATLTSYLSLEFVDQLGCGTALGAIFKLTCIAGDFLFYVIDAASFLVIRPCCEVIRLYIDHQHGVLRSIVLSGGSDVVGADKRARLVERVRLNICTVSQIKRSLNEIWEYAIAASGVMVLYTSCAGIYLNFAEEFWTLEHVLAILYTISTVLDFLDIAILSDEMVRERQTDPDDPHIVVGMGTWRDLLYPAICLFARLNLCAVMHLKRSLNAIWEYAIATTGIVALFASCGGIYLNFIEEFWTLENLLVFLYTVSTALDILDIAILSDAMVTEVLYLSDSLKPGEMALSGAGFFSLKLPMLVSLAGAVITYTVILVQTSESVKNG</sequence>
<reference evidence="2" key="1">
    <citation type="journal article" date="2020" name="Cell">
        <title>Large-Scale Comparative Analyses of Tick Genomes Elucidate Their Genetic Diversity and Vector Capacities.</title>
        <authorList>
            <consortium name="Tick Genome and Microbiome Consortium (TIGMIC)"/>
            <person name="Jia N."/>
            <person name="Wang J."/>
            <person name="Shi W."/>
            <person name="Du L."/>
            <person name="Sun Y."/>
            <person name="Zhan W."/>
            <person name="Jiang J.F."/>
            <person name="Wang Q."/>
            <person name="Zhang B."/>
            <person name="Ji P."/>
            <person name="Bell-Sakyi L."/>
            <person name="Cui X.M."/>
            <person name="Yuan T.T."/>
            <person name="Jiang B.G."/>
            <person name="Yang W.F."/>
            <person name="Lam T.T."/>
            <person name="Chang Q.C."/>
            <person name="Ding S.J."/>
            <person name="Wang X.J."/>
            <person name="Zhu J.G."/>
            <person name="Ruan X.D."/>
            <person name="Zhao L."/>
            <person name="Wei J.T."/>
            <person name="Ye R.Z."/>
            <person name="Que T.C."/>
            <person name="Du C.H."/>
            <person name="Zhou Y.H."/>
            <person name="Cheng J.X."/>
            <person name="Dai P.F."/>
            <person name="Guo W.B."/>
            <person name="Han X.H."/>
            <person name="Huang E.J."/>
            <person name="Li L.F."/>
            <person name="Wei W."/>
            <person name="Gao Y.C."/>
            <person name="Liu J.Z."/>
            <person name="Shao H.Z."/>
            <person name="Wang X."/>
            <person name="Wang C.C."/>
            <person name="Yang T.C."/>
            <person name="Huo Q.B."/>
            <person name="Li W."/>
            <person name="Chen H.Y."/>
            <person name="Chen S.E."/>
            <person name="Zhou L.G."/>
            <person name="Ni X.B."/>
            <person name="Tian J.H."/>
            <person name="Sheng Y."/>
            <person name="Liu T."/>
            <person name="Pan Y.S."/>
            <person name="Xia L.Y."/>
            <person name="Li J."/>
            <person name="Zhao F."/>
            <person name="Cao W.C."/>
        </authorList>
    </citation>
    <scope>NUCLEOTIDE SEQUENCE</scope>
    <source>
        <strain evidence="2">Rsan-2018</strain>
    </source>
</reference>
<dbReference type="VEuPathDB" id="VectorBase:RSAN_049590"/>
<dbReference type="AlphaFoldDB" id="A0A9D4PEC5"/>
<comment type="caution">
    <text evidence="2">The sequence shown here is derived from an EMBL/GenBank/DDBJ whole genome shotgun (WGS) entry which is preliminary data.</text>
</comment>
<dbReference type="InterPro" id="IPR009318">
    <property type="entry name" value="Gustatory_rcpt"/>
</dbReference>
<name>A0A9D4PEC5_RHISA</name>
<evidence type="ECO:0008006" key="4">
    <source>
        <dbReference type="Google" id="ProtNLM"/>
    </source>
</evidence>
<feature type="transmembrane region" description="Helical" evidence="1">
    <location>
        <begin position="235"/>
        <end position="254"/>
    </location>
</feature>